<gene>
    <name evidence="2" type="ORF">SPBR_02916</name>
</gene>
<evidence type="ECO:0000256" key="1">
    <source>
        <dbReference type="SAM" id="SignalP"/>
    </source>
</evidence>
<dbReference type="PANTHER" id="PTHR48100:SF32">
    <property type="entry name" value="ANCHORED PROTEIN, PUTATIVE (AFU_ORTHOLOGUE AFUA_1G10590)-RELATED"/>
    <property type="match status" value="1"/>
</dbReference>
<sequence>MVVSFPLRRVLALLAAVGTLLVLARSVSGSSWPPPGIMAALGEKTKGRPTEGHRYKYTVVKGVFLQSEASTSADGFDYATTNFGLISRSYPTDVDADDEDGGSAAQIRPLWLRFARYVDDLNAAAAETHSGAKYKVLFMGRHGEGDHNVAEAYYGTPAWNCYWAQQDDNSKDTTATTPITWSDAHLTPVGAAQATRAHDVWADQLAVQKQPAPQRYYVSPLTRCLQTAQLTFGGLALPAHSPFRPTIKERLREDVSTHTCDRRSTKTAIKKAFPGFVVEHGFAEHDPLWTGTTDEPPEDHDVRNQALLDDVFGSDDSTWISFTSHSGAIASLLRVLGHRPFPLSTGQIISVLVRADRVDGHKGPGAGVPWTTADTCAAPPVTSIEGQGCVCQPTTAPGAPSV</sequence>
<dbReference type="RefSeq" id="XP_040620854.1">
    <property type="nucleotide sequence ID" value="XM_040761219.1"/>
</dbReference>
<dbReference type="InterPro" id="IPR029033">
    <property type="entry name" value="His_PPase_superfam"/>
</dbReference>
<dbReference type="Pfam" id="PF00300">
    <property type="entry name" value="His_Phos_1"/>
    <property type="match status" value="1"/>
</dbReference>
<comment type="caution">
    <text evidence="2">The sequence shown here is derived from an EMBL/GenBank/DDBJ whole genome shotgun (WGS) entry which is preliminary data.</text>
</comment>
<dbReference type="HOGENOM" id="CLU_039184_0_1_1"/>
<protein>
    <recommendedName>
        <fullName evidence="4">Phosphoglycerate mutase family protein</fullName>
    </recommendedName>
</protein>
<keyword evidence="3" id="KW-1185">Reference proteome</keyword>
<proteinExistence type="predicted"/>
<dbReference type="AlphaFoldDB" id="A0A0C2F1P1"/>
<dbReference type="GO" id="GO:0005737">
    <property type="term" value="C:cytoplasm"/>
    <property type="evidence" value="ECO:0007669"/>
    <property type="project" value="TreeGrafter"/>
</dbReference>
<dbReference type="VEuPathDB" id="FungiDB:SPBR_02916"/>
<keyword evidence="1" id="KW-0732">Signal</keyword>
<dbReference type="Proteomes" id="UP000031575">
    <property type="component" value="Unassembled WGS sequence"/>
</dbReference>
<dbReference type="OrthoDB" id="496981at2759"/>
<feature type="signal peptide" evidence="1">
    <location>
        <begin position="1"/>
        <end position="29"/>
    </location>
</feature>
<dbReference type="Gene3D" id="3.40.50.1240">
    <property type="entry name" value="Phosphoglycerate mutase-like"/>
    <property type="match status" value="1"/>
</dbReference>
<dbReference type="SMART" id="SM00855">
    <property type="entry name" value="PGAM"/>
    <property type="match status" value="1"/>
</dbReference>
<dbReference type="InterPro" id="IPR050275">
    <property type="entry name" value="PGM_Phosphatase"/>
</dbReference>
<dbReference type="SUPFAM" id="SSF53254">
    <property type="entry name" value="Phosphoglycerate mutase-like"/>
    <property type="match status" value="1"/>
</dbReference>
<reference evidence="2 3" key="1">
    <citation type="journal article" date="2014" name="BMC Genomics">
        <title>Comparative genomics of the major fungal agents of human and animal Sporotrichosis: Sporothrix schenckii and Sporothrix brasiliensis.</title>
        <authorList>
            <person name="Teixeira M.M."/>
            <person name="de Almeida L.G."/>
            <person name="Kubitschek-Barreira P."/>
            <person name="Alves F.L."/>
            <person name="Kioshima E.S."/>
            <person name="Abadio A.K."/>
            <person name="Fernandes L."/>
            <person name="Derengowski L.S."/>
            <person name="Ferreira K.S."/>
            <person name="Souza R.C."/>
            <person name="Ruiz J.C."/>
            <person name="de Andrade N.C."/>
            <person name="Paes H.C."/>
            <person name="Nicola A.M."/>
            <person name="Albuquerque P."/>
            <person name="Gerber A.L."/>
            <person name="Martins V.P."/>
            <person name="Peconick L.D."/>
            <person name="Neto A.V."/>
            <person name="Chaucanez C.B."/>
            <person name="Silva P.A."/>
            <person name="Cunha O.L."/>
            <person name="de Oliveira F.F."/>
            <person name="dos Santos T.C."/>
            <person name="Barros A.L."/>
            <person name="Soares M.A."/>
            <person name="de Oliveira L.M."/>
            <person name="Marini M.M."/>
            <person name="Villalobos-Duno H."/>
            <person name="Cunha M.M."/>
            <person name="de Hoog S."/>
            <person name="da Silveira J.F."/>
            <person name="Henrissat B."/>
            <person name="Nino-Vega G.A."/>
            <person name="Cisalpino P.S."/>
            <person name="Mora-Montes H.M."/>
            <person name="Almeida S.R."/>
            <person name="Stajich J.E."/>
            <person name="Lopes-Bezerra L.M."/>
            <person name="Vasconcelos A.T."/>
            <person name="Felipe M.S."/>
        </authorList>
    </citation>
    <scope>NUCLEOTIDE SEQUENCE [LARGE SCALE GENOMIC DNA]</scope>
    <source>
        <strain evidence="2 3">5110</strain>
    </source>
</reference>
<dbReference type="GeneID" id="63676140"/>
<dbReference type="GO" id="GO:0016791">
    <property type="term" value="F:phosphatase activity"/>
    <property type="evidence" value="ECO:0007669"/>
    <property type="project" value="TreeGrafter"/>
</dbReference>
<feature type="chain" id="PRO_5002148155" description="Phosphoglycerate mutase family protein" evidence="1">
    <location>
        <begin position="30"/>
        <end position="402"/>
    </location>
</feature>
<evidence type="ECO:0000313" key="2">
    <source>
        <dbReference type="EMBL" id="KIH92844.1"/>
    </source>
</evidence>
<evidence type="ECO:0008006" key="4">
    <source>
        <dbReference type="Google" id="ProtNLM"/>
    </source>
</evidence>
<dbReference type="CDD" id="cd07067">
    <property type="entry name" value="HP_PGM_like"/>
    <property type="match status" value="1"/>
</dbReference>
<dbReference type="EMBL" id="AWTV01000006">
    <property type="protein sequence ID" value="KIH92844.1"/>
    <property type="molecule type" value="Genomic_DNA"/>
</dbReference>
<dbReference type="InterPro" id="IPR013078">
    <property type="entry name" value="His_Pase_superF_clade-1"/>
</dbReference>
<dbReference type="PANTHER" id="PTHR48100">
    <property type="entry name" value="BROAD-SPECIFICITY PHOSPHATASE YOR283W-RELATED"/>
    <property type="match status" value="1"/>
</dbReference>
<accession>A0A0C2F1P1</accession>
<organism evidence="2 3">
    <name type="scientific">Sporothrix brasiliensis 5110</name>
    <dbReference type="NCBI Taxonomy" id="1398154"/>
    <lineage>
        <taxon>Eukaryota</taxon>
        <taxon>Fungi</taxon>
        <taxon>Dikarya</taxon>
        <taxon>Ascomycota</taxon>
        <taxon>Pezizomycotina</taxon>
        <taxon>Sordariomycetes</taxon>
        <taxon>Sordariomycetidae</taxon>
        <taxon>Ophiostomatales</taxon>
        <taxon>Ophiostomataceae</taxon>
        <taxon>Sporothrix</taxon>
    </lineage>
</organism>
<name>A0A0C2F1P1_9PEZI</name>
<evidence type="ECO:0000313" key="3">
    <source>
        <dbReference type="Proteomes" id="UP000031575"/>
    </source>
</evidence>